<dbReference type="Gene3D" id="3.40.50.720">
    <property type="entry name" value="NAD(P)-binding Rossmann-like Domain"/>
    <property type="match status" value="1"/>
</dbReference>
<comment type="similarity">
    <text evidence="1 3">Belongs to the short-chain dehydrogenases/reductases (SDR) family.</text>
</comment>
<dbReference type="PRINTS" id="PR00081">
    <property type="entry name" value="GDHRDH"/>
</dbReference>
<dbReference type="Pfam" id="PF00106">
    <property type="entry name" value="adh_short"/>
    <property type="match status" value="1"/>
</dbReference>
<evidence type="ECO:0000256" key="1">
    <source>
        <dbReference type="ARBA" id="ARBA00006484"/>
    </source>
</evidence>
<dbReference type="PANTHER" id="PTHR44196:SF1">
    <property type="entry name" value="DEHYDROGENASE_REDUCTASE SDR FAMILY MEMBER 7B"/>
    <property type="match status" value="1"/>
</dbReference>
<dbReference type="PRINTS" id="PR00080">
    <property type="entry name" value="SDRFAMILY"/>
</dbReference>
<accession>A0A9X2JJW5</accession>
<evidence type="ECO:0000313" key="4">
    <source>
        <dbReference type="EMBL" id="MCO6048132.1"/>
    </source>
</evidence>
<protein>
    <submittedName>
        <fullName evidence="4">SDR family oxidoreductase</fullName>
    </submittedName>
</protein>
<dbReference type="SUPFAM" id="SSF51735">
    <property type="entry name" value="NAD(P)-binding Rossmann-fold domains"/>
    <property type="match status" value="1"/>
</dbReference>
<dbReference type="RefSeq" id="WP_252856245.1">
    <property type="nucleotide sequence ID" value="NZ_JAMXLR010000095.1"/>
</dbReference>
<dbReference type="PANTHER" id="PTHR44196">
    <property type="entry name" value="DEHYDROGENASE/REDUCTASE SDR FAMILY MEMBER 7B"/>
    <property type="match status" value="1"/>
</dbReference>
<dbReference type="GO" id="GO:0016491">
    <property type="term" value="F:oxidoreductase activity"/>
    <property type="evidence" value="ECO:0007669"/>
    <property type="project" value="UniProtKB-KW"/>
</dbReference>
<reference evidence="4" key="1">
    <citation type="submission" date="2022-06" db="EMBL/GenBank/DDBJ databases">
        <title>Aeoliella straminimaris, a novel planctomycete from sediments.</title>
        <authorList>
            <person name="Vitorino I.R."/>
            <person name="Lage O.M."/>
        </authorList>
    </citation>
    <scope>NUCLEOTIDE SEQUENCE</scope>
    <source>
        <strain evidence="4">ICT_H6.2</strain>
    </source>
</reference>
<dbReference type="InterPro" id="IPR020904">
    <property type="entry name" value="Sc_DH/Rdtase_CS"/>
</dbReference>
<evidence type="ECO:0000256" key="2">
    <source>
        <dbReference type="ARBA" id="ARBA00023002"/>
    </source>
</evidence>
<evidence type="ECO:0000256" key="3">
    <source>
        <dbReference type="RuleBase" id="RU000363"/>
    </source>
</evidence>
<dbReference type="InterPro" id="IPR002347">
    <property type="entry name" value="SDR_fam"/>
</dbReference>
<proteinExistence type="inferred from homology"/>
<sequence>MKQLQSKRALVTGAASGIGQAIALELARQAVHLLLADRDQAGMARTAQMAGELGVGVNTFCYDAAHPEEIVELAKFAAALPDGVDILVNNAGITYRGMTDRMEPELWQRVLDVNLYAPIRLTQELLPMLLCKPDVHILNVCSVLGLVGLPKVCAYSTSKFGLVGYTESLRSEYGVQGVGVTALCPGLVRTNLFDASIPNGYEERKKPPRWATTTPDRVAKAAVKAIRKNKARVVMEPVACLMCFAKRFMPRLLDFALHLGRRKRTEQRLAYWRRWQAEHMAYQPPSASQMPEPERRAA</sequence>
<dbReference type="InterPro" id="IPR036291">
    <property type="entry name" value="NAD(P)-bd_dom_sf"/>
</dbReference>
<gene>
    <name evidence="4" type="ORF">NG895_29915</name>
</gene>
<comment type="caution">
    <text evidence="4">The sequence shown here is derived from an EMBL/GenBank/DDBJ whole genome shotgun (WGS) entry which is preliminary data.</text>
</comment>
<dbReference type="GO" id="GO:0016020">
    <property type="term" value="C:membrane"/>
    <property type="evidence" value="ECO:0007669"/>
    <property type="project" value="TreeGrafter"/>
</dbReference>
<dbReference type="Proteomes" id="UP001155241">
    <property type="component" value="Unassembled WGS sequence"/>
</dbReference>
<organism evidence="4 5">
    <name type="scientific">Aeoliella straminimaris</name>
    <dbReference type="NCBI Taxonomy" id="2954799"/>
    <lineage>
        <taxon>Bacteria</taxon>
        <taxon>Pseudomonadati</taxon>
        <taxon>Planctomycetota</taxon>
        <taxon>Planctomycetia</taxon>
        <taxon>Pirellulales</taxon>
        <taxon>Lacipirellulaceae</taxon>
        <taxon>Aeoliella</taxon>
    </lineage>
</organism>
<dbReference type="CDD" id="cd05233">
    <property type="entry name" value="SDR_c"/>
    <property type="match status" value="1"/>
</dbReference>
<evidence type="ECO:0000313" key="5">
    <source>
        <dbReference type="Proteomes" id="UP001155241"/>
    </source>
</evidence>
<keyword evidence="2" id="KW-0560">Oxidoreductase</keyword>
<dbReference type="EMBL" id="JAMXLR010000095">
    <property type="protein sequence ID" value="MCO6048132.1"/>
    <property type="molecule type" value="Genomic_DNA"/>
</dbReference>
<dbReference type="PROSITE" id="PS00061">
    <property type="entry name" value="ADH_SHORT"/>
    <property type="match status" value="1"/>
</dbReference>
<keyword evidence="5" id="KW-1185">Reference proteome</keyword>
<dbReference type="AlphaFoldDB" id="A0A9X2JJW5"/>
<name>A0A9X2JJW5_9BACT</name>